<feature type="transmembrane region" description="Helical" evidence="1">
    <location>
        <begin position="72"/>
        <end position="94"/>
    </location>
</feature>
<feature type="transmembrane region" description="Helical" evidence="1">
    <location>
        <begin position="40"/>
        <end position="66"/>
    </location>
</feature>
<organism evidence="2">
    <name type="scientific">marine sediment metagenome</name>
    <dbReference type="NCBI Taxonomy" id="412755"/>
    <lineage>
        <taxon>unclassified sequences</taxon>
        <taxon>metagenomes</taxon>
        <taxon>ecological metagenomes</taxon>
    </lineage>
</organism>
<evidence type="ECO:0000256" key="1">
    <source>
        <dbReference type="SAM" id="Phobius"/>
    </source>
</evidence>
<keyword evidence="1" id="KW-0812">Transmembrane</keyword>
<keyword evidence="1" id="KW-0472">Membrane</keyword>
<dbReference type="AlphaFoldDB" id="A0A0F8W810"/>
<sequence length="104" mass="11496">MLSPDTSVYRTPAGVVGYTHLVGTTVTFLLPLWPREAVQCILATTVGVEALIILSLILILPFLYLMVTARTAYVGVFFNHSFTSPSLTACFLSFPFCRQNNEHL</sequence>
<keyword evidence="1" id="KW-1133">Transmembrane helix</keyword>
<proteinExistence type="predicted"/>
<evidence type="ECO:0000313" key="2">
    <source>
        <dbReference type="EMBL" id="KKK52773.1"/>
    </source>
</evidence>
<protein>
    <submittedName>
        <fullName evidence="2">Uncharacterized protein</fullName>
    </submittedName>
</protein>
<reference evidence="2" key="1">
    <citation type="journal article" date="2015" name="Nature">
        <title>Complex archaea that bridge the gap between prokaryotes and eukaryotes.</title>
        <authorList>
            <person name="Spang A."/>
            <person name="Saw J.H."/>
            <person name="Jorgensen S.L."/>
            <person name="Zaremba-Niedzwiedzka K."/>
            <person name="Martijn J."/>
            <person name="Lind A.E."/>
            <person name="van Eijk R."/>
            <person name="Schleper C."/>
            <person name="Guy L."/>
            <person name="Ettema T.J."/>
        </authorList>
    </citation>
    <scope>NUCLEOTIDE SEQUENCE</scope>
</reference>
<gene>
    <name evidence="2" type="ORF">LCGC14_3101530</name>
</gene>
<name>A0A0F8W810_9ZZZZ</name>
<feature type="transmembrane region" description="Helical" evidence="1">
    <location>
        <begin position="12"/>
        <end position="33"/>
    </location>
</feature>
<feature type="non-terminal residue" evidence="2">
    <location>
        <position position="104"/>
    </location>
</feature>
<dbReference type="EMBL" id="LAZR01066849">
    <property type="protein sequence ID" value="KKK52773.1"/>
    <property type="molecule type" value="Genomic_DNA"/>
</dbReference>
<comment type="caution">
    <text evidence="2">The sequence shown here is derived from an EMBL/GenBank/DDBJ whole genome shotgun (WGS) entry which is preliminary data.</text>
</comment>
<accession>A0A0F8W810</accession>